<dbReference type="InterPro" id="IPR036866">
    <property type="entry name" value="RibonucZ/Hydroxyglut_hydro"/>
</dbReference>
<gene>
    <name evidence="6" type="ORF">METZ01_LOCUS472473</name>
</gene>
<evidence type="ECO:0000313" key="6">
    <source>
        <dbReference type="EMBL" id="SVE19619.1"/>
    </source>
</evidence>
<accession>A0A383BIB7</accession>
<dbReference type="Gene3D" id="3.60.15.10">
    <property type="entry name" value="Ribonuclease Z/Hydroxyacylglutathione hydrolase-like"/>
    <property type="match status" value="1"/>
</dbReference>
<organism evidence="6">
    <name type="scientific">marine metagenome</name>
    <dbReference type="NCBI Taxonomy" id="408172"/>
    <lineage>
        <taxon>unclassified sequences</taxon>
        <taxon>metagenomes</taxon>
        <taxon>ecological metagenomes</taxon>
    </lineage>
</organism>
<name>A0A383BIB7_9ZZZZ</name>
<dbReference type="InterPro" id="IPR001279">
    <property type="entry name" value="Metallo-B-lactamas"/>
</dbReference>
<evidence type="ECO:0000259" key="5">
    <source>
        <dbReference type="Pfam" id="PF00753"/>
    </source>
</evidence>
<keyword evidence="2" id="KW-0479">Metal-binding</keyword>
<protein>
    <recommendedName>
        <fullName evidence="5">Metallo-beta-lactamase domain-containing protein</fullName>
    </recommendedName>
</protein>
<keyword evidence="4" id="KW-0862">Zinc</keyword>
<dbReference type="CDD" id="cd16277">
    <property type="entry name" value="metallo-hydrolase-like_MBL-fold"/>
    <property type="match status" value="1"/>
</dbReference>
<dbReference type="InterPro" id="IPR051013">
    <property type="entry name" value="MBL_superfamily_lactonases"/>
</dbReference>
<reference evidence="6" key="1">
    <citation type="submission" date="2018-05" db="EMBL/GenBank/DDBJ databases">
        <authorList>
            <person name="Lanie J.A."/>
            <person name="Ng W.-L."/>
            <person name="Kazmierczak K.M."/>
            <person name="Andrzejewski T.M."/>
            <person name="Davidsen T.M."/>
            <person name="Wayne K.J."/>
            <person name="Tettelin H."/>
            <person name="Glass J.I."/>
            <person name="Rusch D."/>
            <person name="Podicherti R."/>
            <person name="Tsui H.-C.T."/>
            <person name="Winkler M.E."/>
        </authorList>
    </citation>
    <scope>NUCLEOTIDE SEQUENCE</scope>
</reference>
<evidence type="ECO:0000256" key="3">
    <source>
        <dbReference type="ARBA" id="ARBA00022801"/>
    </source>
</evidence>
<evidence type="ECO:0000256" key="4">
    <source>
        <dbReference type="ARBA" id="ARBA00022833"/>
    </source>
</evidence>
<dbReference type="GO" id="GO:0046872">
    <property type="term" value="F:metal ion binding"/>
    <property type="evidence" value="ECO:0007669"/>
    <property type="project" value="UniProtKB-KW"/>
</dbReference>
<feature type="non-terminal residue" evidence="6">
    <location>
        <position position="1"/>
    </location>
</feature>
<dbReference type="GO" id="GO:0016787">
    <property type="term" value="F:hydrolase activity"/>
    <property type="evidence" value="ECO:0007669"/>
    <property type="project" value="UniProtKB-KW"/>
</dbReference>
<dbReference type="SUPFAM" id="SSF56281">
    <property type="entry name" value="Metallo-hydrolase/oxidoreductase"/>
    <property type="match status" value="1"/>
</dbReference>
<dbReference type="EMBL" id="UINC01200643">
    <property type="protein sequence ID" value="SVE19619.1"/>
    <property type="molecule type" value="Genomic_DNA"/>
</dbReference>
<evidence type="ECO:0000256" key="2">
    <source>
        <dbReference type="ARBA" id="ARBA00022723"/>
    </source>
</evidence>
<proteinExistence type="inferred from homology"/>
<keyword evidence="3" id="KW-0378">Hydrolase</keyword>
<feature type="domain" description="Metallo-beta-lactamase" evidence="5">
    <location>
        <begin position="2"/>
        <end position="115"/>
    </location>
</feature>
<dbReference type="Pfam" id="PF00753">
    <property type="entry name" value="Lactamase_B"/>
    <property type="match status" value="1"/>
</dbReference>
<dbReference type="PANTHER" id="PTHR42978">
    <property type="entry name" value="QUORUM-QUENCHING LACTONASE YTNP-RELATED-RELATED"/>
    <property type="match status" value="1"/>
</dbReference>
<comment type="similarity">
    <text evidence="1">Belongs to the metallo-beta-lactamase superfamily.</text>
</comment>
<evidence type="ECO:0000256" key="1">
    <source>
        <dbReference type="ARBA" id="ARBA00007749"/>
    </source>
</evidence>
<dbReference type="PANTHER" id="PTHR42978:SF6">
    <property type="entry name" value="QUORUM-QUENCHING LACTONASE YTNP-RELATED"/>
    <property type="match status" value="1"/>
</dbReference>
<sequence length="171" mass="19435">FCTHLHSDHCGWNTRFVNGRWIPTFPNAKYIFARDEYQAMEDEGHQIFLDNILPIMEAKQAVLVDLDYALDDQLWLQPTIGHSIGHVAIHLQSGSNRATMCGDLIHNPVQLAEPEWSCNSDYDLAMSTKTRKDFLITHCDTSTLILTSHFPSPSVGHIISRGDIYDFAYVD</sequence>
<dbReference type="AlphaFoldDB" id="A0A383BIB7"/>